<evidence type="ECO:0000313" key="3">
    <source>
        <dbReference type="EMBL" id="SAL69891.1"/>
    </source>
</evidence>
<organism evidence="3 4">
    <name type="scientific">Caballeronia udeis</name>
    <dbReference type="NCBI Taxonomy" id="1232866"/>
    <lineage>
        <taxon>Bacteria</taxon>
        <taxon>Pseudomonadati</taxon>
        <taxon>Pseudomonadota</taxon>
        <taxon>Betaproteobacteria</taxon>
        <taxon>Burkholderiales</taxon>
        <taxon>Burkholderiaceae</taxon>
        <taxon>Caballeronia</taxon>
    </lineage>
</organism>
<dbReference type="OrthoDB" id="112488at2"/>
<gene>
    <name evidence="3" type="ORF">AWB69_08275</name>
</gene>
<dbReference type="PANTHER" id="PTHR11895:SF7">
    <property type="entry name" value="GLUTAMYL-TRNA(GLN) AMIDOTRANSFERASE SUBUNIT A, MITOCHONDRIAL"/>
    <property type="match status" value="1"/>
</dbReference>
<evidence type="ECO:0000256" key="1">
    <source>
        <dbReference type="ARBA" id="ARBA00009199"/>
    </source>
</evidence>
<dbReference type="InterPro" id="IPR036928">
    <property type="entry name" value="AS_sf"/>
</dbReference>
<dbReference type="RefSeq" id="WP_062092343.1">
    <property type="nucleotide sequence ID" value="NZ_FCOK02000099.1"/>
</dbReference>
<accession>A0A158JN50</accession>
<dbReference type="PROSITE" id="PS00571">
    <property type="entry name" value="AMIDASES"/>
    <property type="match status" value="1"/>
</dbReference>
<dbReference type="Proteomes" id="UP000054683">
    <property type="component" value="Unassembled WGS sequence"/>
</dbReference>
<dbReference type="AlphaFoldDB" id="A0A158JN50"/>
<comment type="similarity">
    <text evidence="1">Belongs to the amidase family.</text>
</comment>
<dbReference type="InterPro" id="IPR000120">
    <property type="entry name" value="Amidase"/>
</dbReference>
<evidence type="ECO:0000259" key="2">
    <source>
        <dbReference type="Pfam" id="PF01425"/>
    </source>
</evidence>
<dbReference type="GO" id="GO:0003824">
    <property type="term" value="F:catalytic activity"/>
    <property type="evidence" value="ECO:0007669"/>
    <property type="project" value="InterPro"/>
</dbReference>
<sequence length="476" mass="49597">MNDIVMLGASQLVAGFRQRTLSPVEVMCAVLDQVTKLDPVVNAFCAIDEEGAMSAASDAERRWMQGEPRGPLDGVPVSVKDLVAVAGFPTRHGSWTSSPQREGEDAPAVARLRRAGAIPFGKTTTSEFGNKIVTDCPLTGVTRNPWDTRLSPGGSSGGSAVAVALGMGPLSLATDGGGSIRIPACWSGVVGFKPTFSLVPAGKAASWTALSTLGPIARNVRDAALMLSVMTHEGIDRHSGIAGSSDYWADYCAGLDDGVAGLRIAYCAAPAGVRIEPAIEACVRQAASALEALGAHVVESDVTPLADYYGDGCMHSVQWSVYFAQRARHMEAAHRTLLDPDLKALADAGEQVDTATFADALLARHALTAAMEAFFQRYDLLLTPTFHCNPPPVPGLPAGLRTAPALTAWCNQTGLPAASVPCGFAGGLPTGVQIIGRRGGDALVLRAARAYESARGAFPAPAATLDRPADRMEAQP</sequence>
<dbReference type="EMBL" id="FCOK02000099">
    <property type="protein sequence ID" value="SAL69891.1"/>
    <property type="molecule type" value="Genomic_DNA"/>
</dbReference>
<dbReference type="Pfam" id="PF01425">
    <property type="entry name" value="Amidase"/>
    <property type="match status" value="1"/>
</dbReference>
<protein>
    <submittedName>
        <fullName evidence="3">Amidase</fullName>
    </submittedName>
</protein>
<feature type="domain" description="Amidase" evidence="2">
    <location>
        <begin position="26"/>
        <end position="445"/>
    </location>
</feature>
<name>A0A158JN50_9BURK</name>
<dbReference type="InterPro" id="IPR020556">
    <property type="entry name" value="Amidase_CS"/>
</dbReference>
<dbReference type="PANTHER" id="PTHR11895">
    <property type="entry name" value="TRANSAMIDASE"/>
    <property type="match status" value="1"/>
</dbReference>
<evidence type="ECO:0000313" key="4">
    <source>
        <dbReference type="Proteomes" id="UP000054683"/>
    </source>
</evidence>
<dbReference type="InterPro" id="IPR023631">
    <property type="entry name" value="Amidase_dom"/>
</dbReference>
<reference evidence="3 4" key="1">
    <citation type="submission" date="2016-01" db="EMBL/GenBank/DDBJ databases">
        <authorList>
            <person name="Oliw E.H."/>
        </authorList>
    </citation>
    <scope>NUCLEOTIDE SEQUENCE [LARGE SCALE GENOMIC DNA]</scope>
    <source>
        <strain evidence="3">LMG 27134</strain>
    </source>
</reference>
<dbReference type="Gene3D" id="3.90.1300.10">
    <property type="entry name" value="Amidase signature (AS) domain"/>
    <property type="match status" value="1"/>
</dbReference>
<proteinExistence type="inferred from homology"/>
<dbReference type="SUPFAM" id="SSF75304">
    <property type="entry name" value="Amidase signature (AS) enzymes"/>
    <property type="match status" value="1"/>
</dbReference>